<dbReference type="SUPFAM" id="SSF55961">
    <property type="entry name" value="Bet v1-like"/>
    <property type="match status" value="1"/>
</dbReference>
<accession>A0A6M4X0F1</accession>
<reference evidence="1" key="1">
    <citation type="submission" date="2020-03" db="EMBL/GenBank/DDBJ databases">
        <title>Molecular networking-based the target discovery of potent antiproliferative macrolactams: 5/6/7/16 polycyclic ansamycins and glycosylated trienomycin from Streptomyces cacaoi subsp. asoensis.</title>
        <authorList>
            <person name="Liu L.-L."/>
        </authorList>
    </citation>
    <scope>NUCLEOTIDE SEQUENCE [LARGE SCALE GENOMIC DNA]</scope>
    <source>
        <strain evidence="1">H2S5</strain>
    </source>
</reference>
<gene>
    <name evidence="1" type="ORF">G9272_43175</name>
</gene>
<dbReference type="InterPro" id="IPR023393">
    <property type="entry name" value="START-like_dom_sf"/>
</dbReference>
<organism evidence="1 2">
    <name type="scientific">Streptomyces asoensis</name>
    <dbReference type="NCBI Taxonomy" id="249586"/>
    <lineage>
        <taxon>Bacteria</taxon>
        <taxon>Bacillati</taxon>
        <taxon>Actinomycetota</taxon>
        <taxon>Actinomycetes</taxon>
        <taxon>Kitasatosporales</taxon>
        <taxon>Streptomycetaceae</taxon>
        <taxon>Streptomyces</taxon>
    </lineage>
</organism>
<protein>
    <submittedName>
        <fullName evidence="1">SRPBCC family protein</fullName>
    </submittedName>
</protein>
<dbReference type="EMBL" id="CP049838">
    <property type="protein sequence ID" value="QJT06280.1"/>
    <property type="molecule type" value="Genomic_DNA"/>
</dbReference>
<dbReference type="Pfam" id="PF10604">
    <property type="entry name" value="Polyketide_cyc2"/>
    <property type="match status" value="1"/>
</dbReference>
<proteinExistence type="predicted"/>
<name>A0A6M4X0F1_9ACTN</name>
<evidence type="ECO:0000313" key="2">
    <source>
        <dbReference type="Proteomes" id="UP000502665"/>
    </source>
</evidence>
<dbReference type="Gene3D" id="3.30.530.20">
    <property type="match status" value="1"/>
</dbReference>
<sequence>MSIPMNRSDPLSALEAADYAFTRSAWIATTPAVAFGLISDVSMIGTWSPSASDVAYEEGGGPWPGSWFRGRNRSGDREWASRSQVVESVPGSVFAFVVDDLVRWRWSLRAEGAGTVVEQSWQLLRLEPVLGNTREDLETLRDHMAASAEQTLVSLSRWVSEQRAAPRD</sequence>
<dbReference type="RefSeq" id="WP_171401597.1">
    <property type="nucleotide sequence ID" value="NZ_CP049838.1"/>
</dbReference>
<dbReference type="CDD" id="cd07812">
    <property type="entry name" value="SRPBCC"/>
    <property type="match status" value="1"/>
</dbReference>
<dbReference type="InterPro" id="IPR019587">
    <property type="entry name" value="Polyketide_cyclase/dehydratase"/>
</dbReference>
<dbReference type="AlphaFoldDB" id="A0A6M4X0F1"/>
<keyword evidence="2" id="KW-1185">Reference proteome</keyword>
<evidence type="ECO:0000313" key="1">
    <source>
        <dbReference type="EMBL" id="QJT06280.1"/>
    </source>
</evidence>
<dbReference type="Proteomes" id="UP000502665">
    <property type="component" value="Chromosome"/>
</dbReference>